<evidence type="ECO:0000313" key="3">
    <source>
        <dbReference type="EMBL" id="NKE69984.1"/>
    </source>
</evidence>
<dbReference type="GO" id="GO:0015562">
    <property type="term" value="F:efflux transmembrane transporter activity"/>
    <property type="evidence" value="ECO:0007669"/>
    <property type="project" value="InterPro"/>
</dbReference>
<comment type="similarity">
    <text evidence="1">Belongs to the outer membrane factor (OMF) (TC 1.B.17) family.</text>
</comment>
<evidence type="ECO:0000256" key="1">
    <source>
        <dbReference type="ARBA" id="ARBA00007613"/>
    </source>
</evidence>
<evidence type="ECO:0000313" key="4">
    <source>
        <dbReference type="Proteomes" id="UP000534783"/>
    </source>
</evidence>
<comment type="caution">
    <text evidence="3">The sequence shown here is derived from an EMBL/GenBank/DDBJ whole genome shotgun (WGS) entry which is preliminary data.</text>
</comment>
<dbReference type="PANTHER" id="PTHR30203:SF24">
    <property type="entry name" value="BLR4935 PROTEIN"/>
    <property type="match status" value="1"/>
</dbReference>
<keyword evidence="2" id="KW-0175">Coiled coil</keyword>
<keyword evidence="4" id="KW-1185">Reference proteome</keyword>
<gene>
    <name evidence="3" type="ORF">MNODULE_04405</name>
</gene>
<reference evidence="3 4" key="1">
    <citation type="journal article" date="2020" name="Nature">
        <title>Bacterial chemolithoautotrophy via manganese oxidation.</title>
        <authorList>
            <person name="Yu H."/>
            <person name="Leadbetter J.R."/>
        </authorList>
    </citation>
    <scope>NUCLEOTIDE SEQUENCE [LARGE SCALE GENOMIC DNA]</scope>
    <source>
        <strain evidence="3 4">Mn-1</strain>
    </source>
</reference>
<dbReference type="InterPro" id="IPR010131">
    <property type="entry name" value="MdtP/NodT-like"/>
</dbReference>
<feature type="coiled-coil region" evidence="2">
    <location>
        <begin position="179"/>
        <end position="213"/>
    </location>
</feature>
<dbReference type="RefSeq" id="WP_168058258.1">
    <property type="nucleotide sequence ID" value="NZ_VTOW01000001.1"/>
</dbReference>
<protein>
    <submittedName>
        <fullName evidence="3">TolC family protein</fullName>
    </submittedName>
</protein>
<dbReference type="AlphaFoldDB" id="A0A7X6IA43"/>
<dbReference type="InterPro" id="IPR003423">
    <property type="entry name" value="OMP_efflux"/>
</dbReference>
<name>A0A7X6IA43_9BACT</name>
<dbReference type="Proteomes" id="UP000534783">
    <property type="component" value="Unassembled WGS sequence"/>
</dbReference>
<proteinExistence type="inferred from homology"/>
<organism evidence="3 4">
    <name type="scientific">Candidatus Manganitrophus noduliformans</name>
    <dbReference type="NCBI Taxonomy" id="2606439"/>
    <lineage>
        <taxon>Bacteria</taxon>
        <taxon>Pseudomonadati</taxon>
        <taxon>Nitrospirota</taxon>
        <taxon>Nitrospiria</taxon>
        <taxon>Candidatus Troglogloeales</taxon>
        <taxon>Candidatus Manganitrophaceae</taxon>
        <taxon>Candidatus Manganitrophus</taxon>
    </lineage>
</organism>
<dbReference type="EMBL" id="VTOW01000001">
    <property type="protein sequence ID" value="NKE69984.1"/>
    <property type="molecule type" value="Genomic_DNA"/>
</dbReference>
<dbReference type="SUPFAM" id="SSF56954">
    <property type="entry name" value="Outer membrane efflux proteins (OEP)"/>
    <property type="match status" value="1"/>
</dbReference>
<sequence>MKRLLFVFVFIFGAVGMSMGFSAAEESADALLLEEVLREVVAQNPEILAAKGRSLAARERIPQAWALDDPQFGITRWEFPANFNILKANETWYTLSQQFPFFGKRGLRGKMADLERAAADEEFRAVSLRTVRLAKQAYDDLFLARKLLEIHHDQVDLARKFSQIAQEKFAVGEAGQQDLLRARMELLNLSNAVITLEQERESAAARLNILMNRPVSGLLGVPQAPTLPSSIPEMEALQGDAEETRSENRIGALAVQRGEEAIKLAKRDRFPDLTAEVGFMDMHDREHNAWMATVRINIPWVNRKKYDARIRENEAEQSRAEAAYRSAVNESRFKIKDLWTRFEASKRLADLYQDGILPLAEQSLESALIGYQTGKNDFLTLIDAQRNLKEAETTYFRALADADKRLAELEEMVGREF</sequence>
<dbReference type="PANTHER" id="PTHR30203">
    <property type="entry name" value="OUTER MEMBRANE CATION EFFLUX PROTEIN"/>
    <property type="match status" value="1"/>
</dbReference>
<dbReference type="Pfam" id="PF02321">
    <property type="entry name" value="OEP"/>
    <property type="match status" value="2"/>
</dbReference>
<dbReference type="Gene3D" id="1.20.1600.10">
    <property type="entry name" value="Outer membrane efflux proteins (OEP)"/>
    <property type="match status" value="1"/>
</dbReference>
<accession>A0A7X6IA43</accession>
<evidence type="ECO:0000256" key="2">
    <source>
        <dbReference type="SAM" id="Coils"/>
    </source>
</evidence>